<evidence type="ECO:0000256" key="2">
    <source>
        <dbReference type="ARBA" id="ARBA00010559"/>
    </source>
</evidence>
<evidence type="ECO:0000313" key="11">
    <source>
        <dbReference type="Proteomes" id="UP000541558"/>
    </source>
</evidence>
<evidence type="ECO:0000256" key="5">
    <source>
        <dbReference type="ARBA" id="ARBA00022552"/>
    </source>
</evidence>
<evidence type="ECO:0000259" key="9">
    <source>
        <dbReference type="SMART" id="SM01036"/>
    </source>
</evidence>
<feature type="domain" description="BP28 C-terminal" evidence="9">
    <location>
        <begin position="1744"/>
        <end position="1878"/>
    </location>
</feature>
<comment type="similarity">
    <text evidence="2 8">Belongs to the HEATR1/UTP10 family.</text>
</comment>
<dbReference type="InterPro" id="IPR011989">
    <property type="entry name" value="ARM-like"/>
</dbReference>
<comment type="function">
    <text evidence="8">Involved in nucleolar processing of pre-18S ribosomal RNA.</text>
</comment>
<comment type="caution">
    <text evidence="10">The sequence shown here is derived from an EMBL/GenBank/DDBJ whole genome shotgun (WGS) entry which is preliminary data.</text>
</comment>
<dbReference type="Pfam" id="PF12397">
    <property type="entry name" value="U3snoRNP10"/>
    <property type="match status" value="1"/>
</dbReference>
<accession>A0A8H5BQC1</accession>
<dbReference type="GO" id="GO:0030515">
    <property type="term" value="F:snoRNA binding"/>
    <property type="evidence" value="ECO:0007669"/>
    <property type="project" value="TreeGrafter"/>
</dbReference>
<evidence type="ECO:0000256" key="6">
    <source>
        <dbReference type="ARBA" id="ARBA00023242"/>
    </source>
</evidence>
<dbReference type="OrthoDB" id="31183at2759"/>
<dbReference type="GO" id="GO:0000462">
    <property type="term" value="P:maturation of SSU-rRNA from tricistronic rRNA transcript (SSU-rRNA, 5.8S rRNA, LSU-rRNA)"/>
    <property type="evidence" value="ECO:0007669"/>
    <property type="project" value="TreeGrafter"/>
</dbReference>
<dbReference type="SMART" id="SM01036">
    <property type="entry name" value="BP28CT"/>
    <property type="match status" value="1"/>
</dbReference>
<keyword evidence="7 8" id="KW-0687">Ribonucleoprotein</keyword>
<dbReference type="InterPro" id="IPR012954">
    <property type="entry name" value="BP28_C_dom"/>
</dbReference>
<dbReference type="InterPro" id="IPR056473">
    <property type="entry name" value="HEAT_Utp10/HEAT1"/>
</dbReference>
<protein>
    <recommendedName>
        <fullName evidence="3 8">U3 small nucleolar RNA-associated protein 10</fullName>
    </recommendedName>
</protein>
<name>A0A8H5BQC1_9AGAR</name>
<dbReference type="GO" id="GO:0045943">
    <property type="term" value="P:positive regulation of transcription by RNA polymerase I"/>
    <property type="evidence" value="ECO:0007669"/>
    <property type="project" value="TreeGrafter"/>
</dbReference>
<dbReference type="SUPFAM" id="SSF48371">
    <property type="entry name" value="ARM repeat"/>
    <property type="match status" value="2"/>
</dbReference>
<evidence type="ECO:0000313" key="10">
    <source>
        <dbReference type="EMBL" id="KAF5326633.1"/>
    </source>
</evidence>
<organism evidence="10 11">
    <name type="scientific">Ephemerocybe angulata</name>
    <dbReference type="NCBI Taxonomy" id="980116"/>
    <lineage>
        <taxon>Eukaryota</taxon>
        <taxon>Fungi</taxon>
        <taxon>Dikarya</taxon>
        <taxon>Basidiomycota</taxon>
        <taxon>Agaricomycotina</taxon>
        <taxon>Agaricomycetes</taxon>
        <taxon>Agaricomycetidae</taxon>
        <taxon>Agaricales</taxon>
        <taxon>Agaricineae</taxon>
        <taxon>Psathyrellaceae</taxon>
        <taxon>Ephemerocybe</taxon>
    </lineage>
</organism>
<reference evidence="10 11" key="1">
    <citation type="journal article" date="2020" name="ISME J.">
        <title>Uncovering the hidden diversity of litter-decomposition mechanisms in mushroom-forming fungi.</title>
        <authorList>
            <person name="Floudas D."/>
            <person name="Bentzer J."/>
            <person name="Ahren D."/>
            <person name="Johansson T."/>
            <person name="Persson P."/>
            <person name="Tunlid A."/>
        </authorList>
    </citation>
    <scope>NUCLEOTIDE SEQUENCE [LARGE SCALE GENOMIC DNA]</scope>
    <source>
        <strain evidence="10 11">CBS 175.51</strain>
    </source>
</reference>
<dbReference type="Proteomes" id="UP000541558">
    <property type="component" value="Unassembled WGS sequence"/>
</dbReference>
<dbReference type="PANTHER" id="PTHR13457">
    <property type="entry name" value="BAP28"/>
    <property type="match status" value="1"/>
</dbReference>
<dbReference type="EMBL" id="JAACJK010000163">
    <property type="protein sequence ID" value="KAF5326633.1"/>
    <property type="molecule type" value="Genomic_DNA"/>
</dbReference>
<dbReference type="InterPro" id="IPR016024">
    <property type="entry name" value="ARM-type_fold"/>
</dbReference>
<dbReference type="Pfam" id="PF23243">
    <property type="entry name" value="HEAT_HEATR1"/>
    <property type="match status" value="1"/>
</dbReference>
<dbReference type="InterPro" id="IPR040191">
    <property type="entry name" value="UTP10"/>
</dbReference>
<keyword evidence="11" id="KW-1185">Reference proteome</keyword>
<dbReference type="Pfam" id="PF08146">
    <property type="entry name" value="BP28CT"/>
    <property type="match status" value="1"/>
</dbReference>
<evidence type="ECO:0000256" key="1">
    <source>
        <dbReference type="ARBA" id="ARBA00004604"/>
    </source>
</evidence>
<dbReference type="GO" id="GO:0030686">
    <property type="term" value="C:90S preribosome"/>
    <property type="evidence" value="ECO:0007669"/>
    <property type="project" value="TreeGrafter"/>
</dbReference>
<sequence length="2007" mass="221193">MPSLADQLAKNASLNAHLFTDRSKRKPTVSYLFTGRDADQYDLDTIYALGQNAFLQLCSVEPALQAFADALFSDRAKGTDRTLLPGDEANELDRSIEAFLGMLGPYLMDQPTGKILEWLVRRFRVYEFNIDAVMTLFLPYHETPHFTKMVSILEIKPNTLWSFLGPYKSTAQNIQRVSLVSEMLRNTDLARFVTALLPNALKESQGRVHRTLLAFNAATLNEFVRRSKKMDEGTGVMLVSALLEPLQVKGREVSKDAILGSYVLLAALSQKTDLAASVVKSIVGAMAGAAQHVSTDQFVSAVVAFCQGQTQLEKVSESTVKALLQLPGINEEITAACRWHGSEKLLIPVVSRVVPKLADAEASAFVENLIVTASVPEEVLVHLTKLLTQTILTAETSLRERQLLSMIHQRHPHIVQQVSQEVINENEQEKDKVEEIIISLSTTQALPTSSETAPNFDLIVSSTHADSNVRAIAVKKLVASLPELATGHSADFQSVQSALLGRVHDSSIEVLEALYESPVNLALAIRSAPSGYIEALASSVAAPGSKPKRAVLRLHFGFLIGHLLEALEPSNQEAVVERLLLPFLMFSKPRQHTAELVWQAVGGIVKSSMSMELLKGCAEIVKKEKDGERTVETMVATNLELAAKVADNTLLSDRFEAHLVTLVGTLQAENPHSRAFGFLVMRSLLERMSGAHQVEVANKALDALDLEQLPSLDDLAADESLEDAVKPETIGKAVVVKPSSKTTLAWLQVGVIAAIAKVPQPLNKTIDWFKDQDTMSRDAGDLYVSATRKLYGVLNNSGTVPSLALGLLQILFASLKSDVLSFLAGIWTSDVTELQRLQTLALLQATAFLEAHVQEADGIDFQTILPALLVALHGSNAQSRLAALECLKRLQIVSQGKLTQVYKFDLIYGQNSEDLQYLDQADLQRYLEALLSHSDHFENDGAYLPAFHGQHLTKAPGDKKKDSEYRKRVLCYLLSHVNALSSTNMQITLLQSIGAVTDKAKLQLLLPTVQRLLRPNQSHHENLLLELLRSFNESASKDLNDLSKPFWKVYTDLLHHYLRPDTSEVSRNVLAESLEKGLYAKLDASRQVELCKVFLKLCSEDASLQRFCKQLLTNILNEVPVIVGLLDFYSPSNHVGERASKRAKTSESTEQYSIRELSFLVEILGTKPLPGSIELISHLLQVLNSIVQNLSPTEAEINYTEQLLMSAVETAANGVSDIPNLSPTAIRVDVLVELIRVTENPATFHQALLLMSNLTRLAPESVLHNVMPVFTFMGSNVFHRDDSYSFSVVQKTIDGIVPVMVSSLKKAHANPLDLWASSKDFLHVFTDAVNHIPRHRRTKFFTHLVGVLGTQDFLAPVSMLLVEKVANRVARQTGQDAQSPLELPVSLVNNAPLPIRIPSLVAILEEAQRLISRSVQPEKNVPIFLSPSSEADAHTATSPLKRRAQSLIVFVGSTFTSPLPKSATTAAHPDLIVKGLVALATQDLPETHQDVIKSSLVALDRLLNVLSALDFIRSVSSMMDIDDERIRAGALDLLSKRLPNVSDAARQEASANIVRILANIKVILNKKQTESALTVASLKALAAIASSMESSEQGALADVVPVLLAIIEKGEHQTEAWAVLLPLSKQLGPRIIPHFRTVVQQSVKALKQENTDVVYATLQALLASIPTFWSMPEVLAVLMLYIDGTASASPSMPVLVKALTKRISAKVLLPSILDLWSKLQVSPNDPELAVFFEIVSRTLRSADRPAILETLRALFKMFVDGLTILKPGQEMEDNLIMAFRELVVKLNETAFRPLFRRLYDWAFAADTVNLDHQIVFIHLYAGLQDYFKNLMNPYMSFLLAPFSEILASYASGSSTNHDLWKATVSSLNRSFINDDGGFWRDDKLRAISTSLIQQVDICVKQQFNEDKPLLKETLVSLVEGVNDDALLKTINLNILMHTRSEEAQVRLFALVCSEALWQSHGNKLLGFVAETATFIAECGEDENDMVVKESFRLKDAVERIAGKIDGL</sequence>
<comment type="subcellular location">
    <subcellularLocation>
        <location evidence="1 8">Nucleus</location>
        <location evidence="1 8">Nucleolus</location>
    </subcellularLocation>
</comment>
<comment type="subunit">
    <text evidence="8">Component of the ribosomal small subunit (SSU) processome.</text>
</comment>
<dbReference type="GO" id="GO:0034455">
    <property type="term" value="C:t-UTP complex"/>
    <property type="evidence" value="ECO:0007669"/>
    <property type="project" value="TreeGrafter"/>
</dbReference>
<evidence type="ECO:0000256" key="4">
    <source>
        <dbReference type="ARBA" id="ARBA00022517"/>
    </source>
</evidence>
<evidence type="ECO:0000256" key="7">
    <source>
        <dbReference type="ARBA" id="ARBA00023274"/>
    </source>
</evidence>
<keyword evidence="6 8" id="KW-0539">Nucleus</keyword>
<dbReference type="GO" id="GO:0032040">
    <property type="term" value="C:small-subunit processome"/>
    <property type="evidence" value="ECO:0007669"/>
    <property type="project" value="TreeGrafter"/>
</dbReference>
<keyword evidence="5 8" id="KW-0698">rRNA processing</keyword>
<gene>
    <name evidence="10" type="ORF">D9611_000862</name>
</gene>
<evidence type="ECO:0000256" key="3">
    <source>
        <dbReference type="ARBA" id="ARBA00015399"/>
    </source>
</evidence>
<dbReference type="InterPro" id="IPR022125">
    <property type="entry name" value="U3snoRNP10_N"/>
</dbReference>
<dbReference type="PANTHER" id="PTHR13457:SF1">
    <property type="entry name" value="HEAT REPEAT-CONTAINING PROTEIN 1"/>
    <property type="match status" value="1"/>
</dbReference>
<proteinExistence type="inferred from homology"/>
<keyword evidence="4 8" id="KW-0690">Ribosome biogenesis</keyword>
<dbReference type="Gene3D" id="1.25.10.10">
    <property type="entry name" value="Leucine-rich Repeat Variant"/>
    <property type="match status" value="1"/>
</dbReference>
<evidence type="ECO:0000256" key="8">
    <source>
        <dbReference type="RuleBase" id="RU367065"/>
    </source>
</evidence>